<feature type="domain" description="Reverse transcriptase" evidence="1">
    <location>
        <begin position="1"/>
        <end position="113"/>
    </location>
</feature>
<protein>
    <recommendedName>
        <fullName evidence="1">Reverse transcriptase domain-containing protein</fullName>
    </recommendedName>
</protein>
<dbReference type="InterPro" id="IPR043502">
    <property type="entry name" value="DNA/RNA_pol_sf"/>
</dbReference>
<evidence type="ECO:0000259" key="1">
    <source>
        <dbReference type="PROSITE" id="PS50878"/>
    </source>
</evidence>
<name>A0A8R7RD76_TRIUA</name>
<evidence type="ECO:0000313" key="2">
    <source>
        <dbReference type="EnsemblPlants" id="TuG1812S0003464500.01.T01.s_cds9131"/>
    </source>
</evidence>
<dbReference type="Proteomes" id="UP000015106">
    <property type="component" value="Unassembled WGS sequence"/>
</dbReference>
<reference evidence="3" key="1">
    <citation type="journal article" date="2013" name="Nature">
        <title>Draft genome of the wheat A-genome progenitor Triticum urartu.</title>
        <authorList>
            <person name="Ling H.Q."/>
            <person name="Zhao S."/>
            <person name="Liu D."/>
            <person name="Wang J."/>
            <person name="Sun H."/>
            <person name="Zhang C."/>
            <person name="Fan H."/>
            <person name="Li D."/>
            <person name="Dong L."/>
            <person name="Tao Y."/>
            <person name="Gao C."/>
            <person name="Wu H."/>
            <person name="Li Y."/>
            <person name="Cui Y."/>
            <person name="Guo X."/>
            <person name="Zheng S."/>
            <person name="Wang B."/>
            <person name="Yu K."/>
            <person name="Liang Q."/>
            <person name="Yang W."/>
            <person name="Lou X."/>
            <person name="Chen J."/>
            <person name="Feng M."/>
            <person name="Jian J."/>
            <person name="Zhang X."/>
            <person name="Luo G."/>
            <person name="Jiang Y."/>
            <person name="Liu J."/>
            <person name="Wang Z."/>
            <person name="Sha Y."/>
            <person name="Zhang B."/>
            <person name="Wu H."/>
            <person name="Tang D."/>
            <person name="Shen Q."/>
            <person name="Xue P."/>
            <person name="Zou S."/>
            <person name="Wang X."/>
            <person name="Liu X."/>
            <person name="Wang F."/>
            <person name="Yang Y."/>
            <person name="An X."/>
            <person name="Dong Z."/>
            <person name="Zhang K."/>
            <person name="Zhang X."/>
            <person name="Luo M.C."/>
            <person name="Dvorak J."/>
            <person name="Tong Y."/>
            <person name="Wang J."/>
            <person name="Yang H."/>
            <person name="Li Z."/>
            <person name="Wang D."/>
            <person name="Zhang A."/>
            <person name="Wang J."/>
        </authorList>
    </citation>
    <scope>NUCLEOTIDE SEQUENCE</scope>
    <source>
        <strain evidence="3">cv. G1812</strain>
    </source>
</reference>
<sequence>MLFNIVADMLATLIERAKQDGQIAGVVPHLVDGGLSILQYADDTILFMEHDLDKARNLKLLLSSFEKMPGLKINFHKSELFCFGEAKETAAQYADLFGCAQGQFPIKYLGIPIHYRRLTNAEWKHVEERLEKRLSSWKGKLLSVGGRLILINSVLTNMVLYMISFFQLPKGVLQRLDYFRSRFFWQGECEKKKYKLTKWSIICRPKDQGGLGVQDLQVKNDALLSKWLFKLLTEDGVWQTMLCNKYLGQKALSQAYWKPGDSHFWLV</sequence>
<proteinExistence type="predicted"/>
<dbReference type="Pfam" id="PF00078">
    <property type="entry name" value="RVT_1"/>
    <property type="match status" value="1"/>
</dbReference>
<dbReference type="AlphaFoldDB" id="A0A8R7RD76"/>
<reference evidence="2" key="2">
    <citation type="submission" date="2022-06" db="UniProtKB">
        <authorList>
            <consortium name="EnsemblPlants"/>
        </authorList>
    </citation>
    <scope>IDENTIFICATION</scope>
</reference>
<dbReference type="PROSITE" id="PS50878">
    <property type="entry name" value="RT_POL"/>
    <property type="match status" value="1"/>
</dbReference>
<organism evidence="2 3">
    <name type="scientific">Triticum urartu</name>
    <name type="common">Red wild einkorn</name>
    <name type="synonym">Crithodium urartu</name>
    <dbReference type="NCBI Taxonomy" id="4572"/>
    <lineage>
        <taxon>Eukaryota</taxon>
        <taxon>Viridiplantae</taxon>
        <taxon>Streptophyta</taxon>
        <taxon>Embryophyta</taxon>
        <taxon>Tracheophyta</taxon>
        <taxon>Spermatophyta</taxon>
        <taxon>Magnoliopsida</taxon>
        <taxon>Liliopsida</taxon>
        <taxon>Poales</taxon>
        <taxon>Poaceae</taxon>
        <taxon>BOP clade</taxon>
        <taxon>Pooideae</taxon>
        <taxon>Triticodae</taxon>
        <taxon>Triticeae</taxon>
        <taxon>Triticinae</taxon>
        <taxon>Triticum</taxon>
    </lineage>
</organism>
<dbReference type="SUPFAM" id="SSF56672">
    <property type="entry name" value="DNA/RNA polymerases"/>
    <property type="match status" value="1"/>
</dbReference>
<dbReference type="EnsemblPlants" id="TuG1812S0003464500.01.T01">
    <property type="protein sequence ID" value="TuG1812S0003464500.01.T01.s_cds9131"/>
    <property type="gene ID" value="TuG1812S0003464500.01"/>
</dbReference>
<dbReference type="InterPro" id="IPR000477">
    <property type="entry name" value="RT_dom"/>
</dbReference>
<keyword evidence="3" id="KW-1185">Reference proteome</keyword>
<accession>A0A8R7RD76</accession>
<dbReference type="PANTHER" id="PTHR33116:SF87">
    <property type="entry name" value="OS01G0158850 PROTEIN"/>
    <property type="match status" value="1"/>
</dbReference>
<evidence type="ECO:0000313" key="3">
    <source>
        <dbReference type="Proteomes" id="UP000015106"/>
    </source>
</evidence>
<dbReference type="PANTHER" id="PTHR33116">
    <property type="entry name" value="REVERSE TRANSCRIPTASE ZINC-BINDING DOMAIN-CONTAINING PROTEIN-RELATED-RELATED"/>
    <property type="match status" value="1"/>
</dbReference>
<dbReference type="Gramene" id="TuG1812S0003464500.01.T01">
    <property type="protein sequence ID" value="TuG1812S0003464500.01.T01.s_cds9131"/>
    <property type="gene ID" value="TuG1812S0003464500.01"/>
</dbReference>